<dbReference type="EMBL" id="JAVDTI010000005">
    <property type="protein sequence ID" value="MDR6807639.1"/>
    <property type="molecule type" value="Genomic_DNA"/>
</dbReference>
<evidence type="ECO:0000313" key="3">
    <source>
        <dbReference type="Proteomes" id="UP001264980"/>
    </source>
</evidence>
<sequence length="374" mass="42117">MKSKIYAMAVLFVLAAIGTRAGSLKSNDEKHWRPGIQDKDSIIVTFGDKTRLIIYGENRTELEKIMKYDLNALLKDLKMRLDSTKADTTFLREEFNGNKYLKDADQVADKDYVRIGLRGIHIKDGDTKVSIDGSGVEVKEGDEVVGSDSTYRRIGKRFQRKSWGGSSPRKGFNVALGLNTYGTNEATAGFNKSDYDLKPFGSRYVSLGYVASASVARGKNARLHLDFGVDFSWYNMMYDGNNTIAKTDDGVEFRDVVDDQGKPVEVRKSKLVVPYVNLSVMPTLSFSHSFISYISAGAYGGYRIGSYTKVRKVGTKDVDHDRRNFYIEDLRYGLAAEIGIRNFPDFFVNYDLNYLFEANRGPSVRMLSFGVRLF</sequence>
<organism evidence="2 3">
    <name type="scientific">Dyadobacter fermentans</name>
    <dbReference type="NCBI Taxonomy" id="94254"/>
    <lineage>
        <taxon>Bacteria</taxon>
        <taxon>Pseudomonadati</taxon>
        <taxon>Bacteroidota</taxon>
        <taxon>Cytophagia</taxon>
        <taxon>Cytophagales</taxon>
        <taxon>Spirosomataceae</taxon>
        <taxon>Dyadobacter</taxon>
    </lineage>
</organism>
<evidence type="ECO:0000256" key="1">
    <source>
        <dbReference type="SAM" id="SignalP"/>
    </source>
</evidence>
<accession>A0ABU1R3Y7</accession>
<evidence type="ECO:0000313" key="2">
    <source>
        <dbReference type="EMBL" id="MDR6807639.1"/>
    </source>
</evidence>
<keyword evidence="3" id="KW-1185">Reference proteome</keyword>
<protein>
    <recommendedName>
        <fullName evidence="4">Outer membrane protein beta-barrel domain-containing protein</fullName>
    </recommendedName>
</protein>
<evidence type="ECO:0008006" key="4">
    <source>
        <dbReference type="Google" id="ProtNLM"/>
    </source>
</evidence>
<dbReference type="RefSeq" id="WP_309988151.1">
    <property type="nucleotide sequence ID" value="NZ_JAVDTI010000005.1"/>
</dbReference>
<dbReference type="Proteomes" id="UP001264980">
    <property type="component" value="Unassembled WGS sequence"/>
</dbReference>
<reference evidence="2 3" key="1">
    <citation type="submission" date="2023-07" db="EMBL/GenBank/DDBJ databases">
        <title>Sorghum-associated microbial communities from plants grown in Nebraska, USA.</title>
        <authorList>
            <person name="Schachtman D."/>
        </authorList>
    </citation>
    <scope>NUCLEOTIDE SEQUENCE [LARGE SCALE GENOMIC DNA]</scope>
    <source>
        <strain evidence="2 3">BE57</strain>
    </source>
</reference>
<gene>
    <name evidence="2" type="ORF">J2W84_004693</name>
</gene>
<feature type="chain" id="PRO_5045291497" description="Outer membrane protein beta-barrel domain-containing protein" evidence="1">
    <location>
        <begin position="22"/>
        <end position="374"/>
    </location>
</feature>
<keyword evidence="1" id="KW-0732">Signal</keyword>
<comment type="caution">
    <text evidence="2">The sequence shown here is derived from an EMBL/GenBank/DDBJ whole genome shotgun (WGS) entry which is preliminary data.</text>
</comment>
<proteinExistence type="predicted"/>
<feature type="signal peptide" evidence="1">
    <location>
        <begin position="1"/>
        <end position="21"/>
    </location>
</feature>
<name>A0ABU1R3Y7_9BACT</name>